<accession>A0A0D0BZ76</accession>
<organism evidence="1 2">
    <name type="scientific">Suillus luteus UH-Slu-Lm8-n1</name>
    <dbReference type="NCBI Taxonomy" id="930992"/>
    <lineage>
        <taxon>Eukaryota</taxon>
        <taxon>Fungi</taxon>
        <taxon>Dikarya</taxon>
        <taxon>Basidiomycota</taxon>
        <taxon>Agaricomycotina</taxon>
        <taxon>Agaricomycetes</taxon>
        <taxon>Agaricomycetidae</taxon>
        <taxon>Boletales</taxon>
        <taxon>Suillineae</taxon>
        <taxon>Suillaceae</taxon>
        <taxon>Suillus</taxon>
    </lineage>
</organism>
<evidence type="ECO:0000313" key="2">
    <source>
        <dbReference type="Proteomes" id="UP000054485"/>
    </source>
</evidence>
<gene>
    <name evidence="1" type="ORF">CY34DRAFT_798727</name>
</gene>
<dbReference type="Proteomes" id="UP000054485">
    <property type="component" value="Unassembled WGS sequence"/>
</dbReference>
<name>A0A0D0BZ76_9AGAM</name>
<protein>
    <submittedName>
        <fullName evidence="1">Uncharacterized protein</fullName>
    </submittedName>
</protein>
<reference evidence="1 2" key="1">
    <citation type="submission" date="2014-04" db="EMBL/GenBank/DDBJ databases">
        <authorList>
            <consortium name="DOE Joint Genome Institute"/>
            <person name="Kuo A."/>
            <person name="Ruytinx J."/>
            <person name="Rineau F."/>
            <person name="Colpaert J."/>
            <person name="Kohler A."/>
            <person name="Nagy L.G."/>
            <person name="Floudas D."/>
            <person name="Copeland A."/>
            <person name="Barry K.W."/>
            <person name="Cichocki N."/>
            <person name="Veneault-Fourrey C."/>
            <person name="LaButti K."/>
            <person name="Lindquist E.A."/>
            <person name="Lipzen A."/>
            <person name="Lundell T."/>
            <person name="Morin E."/>
            <person name="Murat C."/>
            <person name="Sun H."/>
            <person name="Tunlid A."/>
            <person name="Henrissat B."/>
            <person name="Grigoriev I.V."/>
            <person name="Hibbett D.S."/>
            <person name="Martin F."/>
            <person name="Nordberg H.P."/>
            <person name="Cantor M.N."/>
            <person name="Hua S.X."/>
        </authorList>
    </citation>
    <scope>NUCLEOTIDE SEQUENCE [LARGE SCALE GENOMIC DNA]</scope>
    <source>
        <strain evidence="1 2">UH-Slu-Lm8-n1</strain>
    </source>
</reference>
<proteinExistence type="predicted"/>
<dbReference type="HOGENOM" id="CLU_3088830_0_0_1"/>
<dbReference type="InParanoid" id="A0A0D0BZ76"/>
<evidence type="ECO:0000313" key="1">
    <source>
        <dbReference type="EMBL" id="KIK48088.1"/>
    </source>
</evidence>
<reference evidence="2" key="2">
    <citation type="submission" date="2015-01" db="EMBL/GenBank/DDBJ databases">
        <title>Evolutionary Origins and Diversification of the Mycorrhizal Mutualists.</title>
        <authorList>
            <consortium name="DOE Joint Genome Institute"/>
            <consortium name="Mycorrhizal Genomics Consortium"/>
            <person name="Kohler A."/>
            <person name="Kuo A."/>
            <person name="Nagy L.G."/>
            <person name="Floudas D."/>
            <person name="Copeland A."/>
            <person name="Barry K.W."/>
            <person name="Cichocki N."/>
            <person name="Veneault-Fourrey C."/>
            <person name="LaButti K."/>
            <person name="Lindquist E.A."/>
            <person name="Lipzen A."/>
            <person name="Lundell T."/>
            <person name="Morin E."/>
            <person name="Murat C."/>
            <person name="Riley R."/>
            <person name="Ohm R."/>
            <person name="Sun H."/>
            <person name="Tunlid A."/>
            <person name="Henrissat B."/>
            <person name="Grigoriev I.V."/>
            <person name="Hibbett D.S."/>
            <person name="Martin F."/>
        </authorList>
    </citation>
    <scope>NUCLEOTIDE SEQUENCE [LARGE SCALE GENOMIC DNA]</scope>
    <source>
        <strain evidence="2">UH-Slu-Lm8-n1</strain>
    </source>
</reference>
<dbReference type="AlphaFoldDB" id="A0A0D0BZ76"/>
<keyword evidence="2" id="KW-1185">Reference proteome</keyword>
<dbReference type="EMBL" id="KN835141">
    <property type="protein sequence ID" value="KIK48088.1"/>
    <property type="molecule type" value="Genomic_DNA"/>
</dbReference>
<sequence>MIVLTEYDNPGKPSLEYAVVRLHHVHVSPRTSIQFNQWISTSQVMTGEGNSI</sequence>